<protein>
    <submittedName>
        <fullName evidence="11">Osteopontin</fullName>
    </submittedName>
</protein>
<dbReference type="eggNOG" id="ENOG502S5R4">
    <property type="taxonomic scope" value="Eukaryota"/>
</dbReference>
<keyword evidence="5 10" id="KW-0732">Signal</keyword>
<sequence length="298" mass="33207">MRIALICFCLIGIAYSLPVKQADSGSSEEKLLYNKLPEAVSSWLKPDPSQKQNLLESQNAVSSEETDDLKQETLPSNSNERHDHMDDVDDDDDGDQDSVDTDDDDHPDDSHHSDESDHSEESDEEVTDAPTNSPETPVFTPIVPTIETYDDGRGDSPAYGLRSRSKKFSISDAQYRDATDEDLTSHAESQESSDAHKAVLVAQHLNVPSDWDSHGKDSHESSQLDEQNVESHSQEQSREHKRKARDDSNEHSDVIESQEGARASQELHSHEDPKSKQEDEHLKMSASRELDSASSEAN</sequence>
<evidence type="ECO:0000313" key="12">
    <source>
        <dbReference type="Proteomes" id="UP000028990"/>
    </source>
</evidence>
<feature type="compositionally biased region" description="Polar residues" evidence="9">
    <location>
        <begin position="49"/>
        <end position="63"/>
    </location>
</feature>
<dbReference type="AlphaFoldDB" id="A0A091CWH0"/>
<gene>
    <name evidence="11" type="ORF">H920_16096</name>
</gene>
<evidence type="ECO:0000256" key="7">
    <source>
        <dbReference type="ARBA" id="ARBA00022981"/>
    </source>
</evidence>
<dbReference type="OrthoDB" id="9047304at2759"/>
<dbReference type="PRINTS" id="PR00216">
    <property type="entry name" value="OSTEOPONTIN"/>
</dbReference>
<comment type="subcellular location">
    <subcellularLocation>
        <location evidence="1">Secreted</location>
    </subcellularLocation>
</comment>
<name>A0A091CWH0_FUKDA</name>
<evidence type="ECO:0000256" key="3">
    <source>
        <dbReference type="ARBA" id="ARBA00022525"/>
    </source>
</evidence>
<dbReference type="GO" id="GO:0005615">
    <property type="term" value="C:extracellular space"/>
    <property type="evidence" value="ECO:0007669"/>
    <property type="project" value="TreeGrafter"/>
</dbReference>
<feature type="compositionally biased region" description="Acidic residues" evidence="9">
    <location>
        <begin position="86"/>
        <end position="107"/>
    </location>
</feature>
<evidence type="ECO:0000256" key="4">
    <source>
        <dbReference type="ARBA" id="ARBA00022553"/>
    </source>
</evidence>
<evidence type="ECO:0000256" key="1">
    <source>
        <dbReference type="ARBA" id="ARBA00004613"/>
    </source>
</evidence>
<dbReference type="Proteomes" id="UP000028990">
    <property type="component" value="Unassembled WGS sequence"/>
</dbReference>
<dbReference type="GO" id="GO:0050840">
    <property type="term" value="F:extracellular matrix binding"/>
    <property type="evidence" value="ECO:0007669"/>
    <property type="project" value="TreeGrafter"/>
</dbReference>
<feature type="compositionally biased region" description="Basic and acidic residues" evidence="9">
    <location>
        <begin position="174"/>
        <end position="197"/>
    </location>
</feature>
<organism evidence="11 12">
    <name type="scientific">Fukomys damarensis</name>
    <name type="common">Damaraland mole rat</name>
    <name type="synonym">Cryptomys damarensis</name>
    <dbReference type="NCBI Taxonomy" id="885580"/>
    <lineage>
        <taxon>Eukaryota</taxon>
        <taxon>Metazoa</taxon>
        <taxon>Chordata</taxon>
        <taxon>Craniata</taxon>
        <taxon>Vertebrata</taxon>
        <taxon>Euteleostomi</taxon>
        <taxon>Mammalia</taxon>
        <taxon>Eutheria</taxon>
        <taxon>Euarchontoglires</taxon>
        <taxon>Glires</taxon>
        <taxon>Rodentia</taxon>
        <taxon>Hystricomorpha</taxon>
        <taxon>Bathyergidae</taxon>
        <taxon>Fukomys</taxon>
    </lineage>
</organism>
<evidence type="ECO:0000256" key="9">
    <source>
        <dbReference type="SAM" id="MobiDB-lite"/>
    </source>
</evidence>
<feature type="compositionally biased region" description="Basic and acidic residues" evidence="9">
    <location>
        <begin position="265"/>
        <end position="291"/>
    </location>
</feature>
<keyword evidence="3" id="KW-0964">Secreted</keyword>
<dbReference type="PROSITE" id="PS00884">
    <property type="entry name" value="OSTEOPONTIN"/>
    <property type="match status" value="1"/>
</dbReference>
<dbReference type="PANTHER" id="PTHR10607:SF1">
    <property type="entry name" value="OSTEOPONTIN"/>
    <property type="match status" value="1"/>
</dbReference>
<keyword evidence="6" id="KW-0130">Cell adhesion</keyword>
<keyword evidence="12" id="KW-1185">Reference proteome</keyword>
<dbReference type="EMBL" id="KN124024">
    <property type="protein sequence ID" value="KFO22528.1"/>
    <property type="molecule type" value="Genomic_DNA"/>
</dbReference>
<feature type="region of interest" description="Disordered" evidence="9">
    <location>
        <begin position="42"/>
        <end position="298"/>
    </location>
</feature>
<evidence type="ECO:0000256" key="5">
    <source>
        <dbReference type="ARBA" id="ARBA00022729"/>
    </source>
</evidence>
<dbReference type="PANTHER" id="PTHR10607">
    <property type="entry name" value="OSTEOPONTIN"/>
    <property type="match status" value="1"/>
</dbReference>
<comment type="similarity">
    <text evidence="2">Belongs to the osteopontin family.</text>
</comment>
<dbReference type="InterPro" id="IPR019841">
    <property type="entry name" value="Osteopontin_CS"/>
</dbReference>
<dbReference type="Pfam" id="PF00865">
    <property type="entry name" value="Osteopontin"/>
    <property type="match status" value="1"/>
</dbReference>
<keyword evidence="4" id="KW-0597">Phosphoprotein</keyword>
<feature type="compositionally biased region" description="Acidic residues" evidence="9">
    <location>
        <begin position="117"/>
        <end position="127"/>
    </location>
</feature>
<keyword evidence="7" id="KW-0730">Sialic acid</keyword>
<evidence type="ECO:0000256" key="8">
    <source>
        <dbReference type="ARBA" id="ARBA00023180"/>
    </source>
</evidence>
<dbReference type="STRING" id="885580.ENSFDAP00000002542"/>
<evidence type="ECO:0000256" key="2">
    <source>
        <dbReference type="ARBA" id="ARBA00007517"/>
    </source>
</evidence>
<dbReference type="InterPro" id="IPR002038">
    <property type="entry name" value="Osteopontin"/>
</dbReference>
<dbReference type="GO" id="GO:0001649">
    <property type="term" value="P:osteoblast differentiation"/>
    <property type="evidence" value="ECO:0007669"/>
    <property type="project" value="TreeGrafter"/>
</dbReference>
<dbReference type="GO" id="GO:0045780">
    <property type="term" value="P:positive regulation of bone resorption"/>
    <property type="evidence" value="ECO:0007669"/>
    <property type="project" value="TreeGrafter"/>
</dbReference>
<evidence type="ECO:0000256" key="10">
    <source>
        <dbReference type="SAM" id="SignalP"/>
    </source>
</evidence>
<feature type="compositionally biased region" description="Basic and acidic residues" evidence="9">
    <location>
        <begin position="232"/>
        <end position="254"/>
    </location>
</feature>
<dbReference type="SMART" id="SM00017">
    <property type="entry name" value="OSTEO"/>
    <property type="match status" value="1"/>
</dbReference>
<proteinExistence type="inferred from homology"/>
<feature type="signal peptide" evidence="10">
    <location>
        <begin position="1"/>
        <end position="16"/>
    </location>
</feature>
<keyword evidence="8" id="KW-0325">Glycoprotein</keyword>
<accession>A0A091CWH0</accession>
<evidence type="ECO:0000313" key="11">
    <source>
        <dbReference type="EMBL" id="KFO22528.1"/>
    </source>
</evidence>
<reference evidence="11 12" key="1">
    <citation type="submission" date="2013-11" db="EMBL/GenBank/DDBJ databases">
        <title>The Damaraland mole rat (Fukomys damarensis) genome and evolution of African mole rats.</title>
        <authorList>
            <person name="Gladyshev V.N."/>
            <person name="Fang X."/>
        </authorList>
    </citation>
    <scope>NUCLEOTIDE SEQUENCE [LARGE SCALE GENOMIC DNA]</scope>
    <source>
        <tissue evidence="11">Liver</tissue>
    </source>
</reference>
<feature type="compositionally biased region" description="Basic and acidic residues" evidence="9">
    <location>
        <begin position="211"/>
        <end position="222"/>
    </location>
</feature>
<evidence type="ECO:0000256" key="6">
    <source>
        <dbReference type="ARBA" id="ARBA00022889"/>
    </source>
</evidence>
<dbReference type="GO" id="GO:0007155">
    <property type="term" value="P:cell adhesion"/>
    <property type="evidence" value="ECO:0007669"/>
    <property type="project" value="UniProtKB-KW"/>
</dbReference>
<feature type="chain" id="PRO_5001872613" evidence="10">
    <location>
        <begin position="17"/>
        <end position="298"/>
    </location>
</feature>